<sequence>MATPSLQSRSLSVIKSSTHHIEIELNYSESKHLPVGQCISSPTFSVEGCDWALHFYPHGELQKENKGHHITLLLKFLSKMKEVQVEFSFNMLKKRGWCRFSRKPLVHTFTNHPRNDKLGYHLFVSRDELEALYCNDGMVGISCDIRVLSAPASIDGCSHGLYEDIEKLWERGERFDVTFEVQGETISTHKLILAARSSVFEAELYGSMREAKSSSIKIKDIKAEVFKALLCFIYTDNFGDRELKDLSVELVPDLFVAADRYALEMLKVQCQQRLWVALCVDTALSTLILAERHSSAWLKEKCLDFASKSENFTELALTEEYVQMMQSFPSLLVELRQKVKNSSDSVSNVAKKQKTV</sequence>
<organism evidence="5 6">
    <name type="scientific">Rhynchospora tenuis</name>
    <dbReference type="NCBI Taxonomy" id="198213"/>
    <lineage>
        <taxon>Eukaryota</taxon>
        <taxon>Viridiplantae</taxon>
        <taxon>Streptophyta</taxon>
        <taxon>Embryophyta</taxon>
        <taxon>Tracheophyta</taxon>
        <taxon>Spermatophyta</taxon>
        <taxon>Magnoliopsida</taxon>
        <taxon>Liliopsida</taxon>
        <taxon>Poales</taxon>
        <taxon>Cyperaceae</taxon>
        <taxon>Cyperoideae</taxon>
        <taxon>Rhynchosporeae</taxon>
        <taxon>Rhynchospora</taxon>
    </lineage>
</organism>
<dbReference type="Gene3D" id="3.30.710.10">
    <property type="entry name" value="Potassium Channel Kv1.1, Chain A"/>
    <property type="match status" value="1"/>
</dbReference>
<keyword evidence="6" id="KW-1185">Reference proteome</keyword>
<dbReference type="InterPro" id="IPR008974">
    <property type="entry name" value="TRAF-like"/>
</dbReference>
<dbReference type="SUPFAM" id="SSF54695">
    <property type="entry name" value="POZ domain"/>
    <property type="match status" value="1"/>
</dbReference>
<feature type="domain" description="BTB" evidence="3">
    <location>
        <begin position="175"/>
        <end position="242"/>
    </location>
</feature>
<dbReference type="PANTHER" id="PTHR26379:SF469">
    <property type="entry name" value="MAB1"/>
    <property type="match status" value="1"/>
</dbReference>
<dbReference type="InterPro" id="IPR045005">
    <property type="entry name" value="BPM1-6"/>
</dbReference>
<gene>
    <name evidence="5" type="ORF">LUZ61_015043</name>
</gene>
<dbReference type="CDD" id="cd00121">
    <property type="entry name" value="MATH"/>
    <property type="match status" value="1"/>
</dbReference>
<evidence type="ECO:0000313" key="5">
    <source>
        <dbReference type="EMBL" id="KAJ3685879.1"/>
    </source>
</evidence>
<dbReference type="PANTHER" id="PTHR26379">
    <property type="entry name" value="BTB/POZ AND MATH DOMAIN-CONTAINING PROTEIN 1"/>
    <property type="match status" value="1"/>
</dbReference>
<dbReference type="Gene3D" id="1.25.40.420">
    <property type="match status" value="1"/>
</dbReference>
<dbReference type="InterPro" id="IPR056423">
    <property type="entry name" value="BACK_BPM_SPOP"/>
</dbReference>
<feature type="domain" description="MATH" evidence="4">
    <location>
        <begin position="17"/>
        <end position="145"/>
    </location>
</feature>
<protein>
    <recommendedName>
        <fullName evidence="7">BTB domain-containing protein</fullName>
    </recommendedName>
</protein>
<dbReference type="Gene3D" id="2.60.210.10">
    <property type="entry name" value="Apoptosis, Tumor Necrosis Factor Receptor Associated Protein 2, Chain A"/>
    <property type="match status" value="1"/>
</dbReference>
<dbReference type="InterPro" id="IPR000210">
    <property type="entry name" value="BTB/POZ_dom"/>
</dbReference>
<dbReference type="PROSITE" id="PS50097">
    <property type="entry name" value="BTB"/>
    <property type="match status" value="1"/>
</dbReference>
<dbReference type="Pfam" id="PF24570">
    <property type="entry name" value="BACK_BPM_SPOP"/>
    <property type="match status" value="1"/>
</dbReference>
<dbReference type="Pfam" id="PF22486">
    <property type="entry name" value="MATH_2"/>
    <property type="match status" value="1"/>
</dbReference>
<evidence type="ECO:0000259" key="4">
    <source>
        <dbReference type="PROSITE" id="PS50144"/>
    </source>
</evidence>
<dbReference type="InterPro" id="IPR002083">
    <property type="entry name" value="MATH/TRAF_dom"/>
</dbReference>
<dbReference type="SUPFAM" id="SSF49599">
    <property type="entry name" value="TRAF domain-like"/>
    <property type="match status" value="1"/>
</dbReference>
<proteinExistence type="inferred from homology"/>
<accession>A0AAD5WCD6</accession>
<dbReference type="Pfam" id="PF00651">
    <property type="entry name" value="BTB"/>
    <property type="match status" value="1"/>
</dbReference>
<dbReference type="AlphaFoldDB" id="A0AAD5WCD6"/>
<dbReference type="Proteomes" id="UP001210211">
    <property type="component" value="Unassembled WGS sequence"/>
</dbReference>
<dbReference type="InterPro" id="IPR011333">
    <property type="entry name" value="SKP1/BTB/POZ_sf"/>
</dbReference>
<dbReference type="EMBL" id="JAMRDG010000002">
    <property type="protein sequence ID" value="KAJ3685879.1"/>
    <property type="molecule type" value="Genomic_DNA"/>
</dbReference>
<comment type="similarity">
    <text evidence="2">Belongs to the Tdpoz family.</text>
</comment>
<dbReference type="PROSITE" id="PS50144">
    <property type="entry name" value="MATH"/>
    <property type="match status" value="1"/>
</dbReference>
<evidence type="ECO:0000259" key="3">
    <source>
        <dbReference type="PROSITE" id="PS50097"/>
    </source>
</evidence>
<comment type="caution">
    <text evidence="5">The sequence shown here is derived from an EMBL/GenBank/DDBJ whole genome shotgun (WGS) entry which is preliminary data.</text>
</comment>
<evidence type="ECO:0000256" key="2">
    <source>
        <dbReference type="ARBA" id="ARBA00010846"/>
    </source>
</evidence>
<name>A0AAD5WCD6_9POAL</name>
<evidence type="ECO:0000313" key="6">
    <source>
        <dbReference type="Proteomes" id="UP001210211"/>
    </source>
</evidence>
<evidence type="ECO:0008006" key="7">
    <source>
        <dbReference type="Google" id="ProtNLM"/>
    </source>
</evidence>
<dbReference type="GO" id="GO:0016567">
    <property type="term" value="P:protein ubiquitination"/>
    <property type="evidence" value="ECO:0007669"/>
    <property type="project" value="InterPro"/>
</dbReference>
<reference evidence="5 6" key="1">
    <citation type="journal article" date="2022" name="Cell">
        <title>Repeat-based holocentromeres influence genome architecture and karyotype evolution.</title>
        <authorList>
            <person name="Hofstatter P.G."/>
            <person name="Thangavel G."/>
            <person name="Lux T."/>
            <person name="Neumann P."/>
            <person name="Vondrak T."/>
            <person name="Novak P."/>
            <person name="Zhang M."/>
            <person name="Costa L."/>
            <person name="Castellani M."/>
            <person name="Scott A."/>
            <person name="Toegelov H."/>
            <person name="Fuchs J."/>
            <person name="Mata-Sucre Y."/>
            <person name="Dias Y."/>
            <person name="Vanzela A.L.L."/>
            <person name="Huettel B."/>
            <person name="Almeida C.C.S."/>
            <person name="Simkova H."/>
            <person name="Souza G."/>
            <person name="Pedrosa-Harand A."/>
            <person name="Macas J."/>
            <person name="Mayer K.F.X."/>
            <person name="Houben A."/>
            <person name="Marques A."/>
        </authorList>
    </citation>
    <scope>NUCLEOTIDE SEQUENCE [LARGE SCALE GENOMIC DNA]</scope>
    <source>
        <strain evidence="5">RhyTen1mFocal</strain>
    </source>
</reference>
<evidence type="ECO:0000256" key="1">
    <source>
        <dbReference type="ARBA" id="ARBA00004906"/>
    </source>
</evidence>
<comment type="pathway">
    <text evidence="1">Protein modification; protein ubiquitination.</text>
</comment>
<dbReference type="SMART" id="SM00225">
    <property type="entry name" value="BTB"/>
    <property type="match status" value="1"/>
</dbReference>